<dbReference type="Proteomes" id="UP000184394">
    <property type="component" value="Unassembled WGS sequence"/>
</dbReference>
<dbReference type="SMART" id="SM00388">
    <property type="entry name" value="HisKA"/>
    <property type="match status" value="1"/>
</dbReference>
<reference evidence="11 12" key="1">
    <citation type="submission" date="2016-11" db="EMBL/GenBank/DDBJ databases">
        <authorList>
            <person name="Jaros S."/>
            <person name="Januszkiewicz K."/>
            <person name="Wedrychowicz H."/>
        </authorList>
    </citation>
    <scope>NUCLEOTIDE SEQUENCE [LARGE SCALE GENOMIC DNA]</scope>
    <source>
        <strain evidence="11 12">Y1</strain>
    </source>
</reference>
<evidence type="ECO:0000256" key="4">
    <source>
        <dbReference type="ARBA" id="ARBA00022553"/>
    </source>
</evidence>
<keyword evidence="6 11" id="KW-0418">Kinase</keyword>
<sequence>MLKRLKIKFIAVIMSIVTILFVVIFGLVLHFTKQNIERESEQMMRTMAFRPPASGPMHKPDNNKDNRQNNIRLPFFTVTVYENGEIKASGGDYFDLTDEEMLQKLVNAVNERKEETGILPDYDLRYMKDHNRRIKTIVFADISSEKAMIRGLIRNMAIIGIVGYVIFFLISLILAKWVTKPVEKTWNEQKQFIADASHELKTPLTVIMTNAEMMNDKSYSESDRLGFTKNILSTSQRMRGLVESLLELARLDNNRTLIKLSNVDLSKLINDSILPFEPLFYENNMELSADIDNDINVEGDKDKLRQVINILLDNALKYSDPADKVTVKLKRHSSECIMSVSGLGTPLTKEERVDIFKRFYRVDQARNDGQSYGLGLSIADSIIKEHNGKIWAESENGYNTFFVSLPL</sequence>
<dbReference type="GO" id="GO:0004721">
    <property type="term" value="F:phosphoprotein phosphatase activity"/>
    <property type="evidence" value="ECO:0007669"/>
    <property type="project" value="TreeGrafter"/>
</dbReference>
<dbReference type="Pfam" id="PF00512">
    <property type="entry name" value="HisKA"/>
    <property type="match status" value="1"/>
</dbReference>
<dbReference type="InterPro" id="IPR004358">
    <property type="entry name" value="Sig_transdc_His_kin-like_C"/>
</dbReference>
<evidence type="ECO:0000256" key="1">
    <source>
        <dbReference type="ARBA" id="ARBA00000085"/>
    </source>
</evidence>
<evidence type="ECO:0000256" key="6">
    <source>
        <dbReference type="ARBA" id="ARBA00022777"/>
    </source>
</evidence>
<evidence type="ECO:0000256" key="8">
    <source>
        <dbReference type="ARBA" id="ARBA00023136"/>
    </source>
</evidence>
<evidence type="ECO:0000313" key="11">
    <source>
        <dbReference type="EMBL" id="SHM93198.1"/>
    </source>
</evidence>
<accession>A0A1M7MQ90</accession>
<dbReference type="GO" id="GO:0005886">
    <property type="term" value="C:plasma membrane"/>
    <property type="evidence" value="ECO:0007669"/>
    <property type="project" value="TreeGrafter"/>
</dbReference>
<proteinExistence type="predicted"/>
<dbReference type="PANTHER" id="PTHR45453:SF1">
    <property type="entry name" value="PHOSPHATE REGULON SENSOR PROTEIN PHOR"/>
    <property type="match status" value="1"/>
</dbReference>
<name>A0A1M7MQ90_RUMFL</name>
<dbReference type="Gene3D" id="1.10.287.130">
    <property type="match status" value="1"/>
</dbReference>
<dbReference type="PROSITE" id="PS50109">
    <property type="entry name" value="HIS_KIN"/>
    <property type="match status" value="1"/>
</dbReference>
<feature type="domain" description="Histidine kinase" evidence="10">
    <location>
        <begin position="195"/>
        <end position="407"/>
    </location>
</feature>
<dbReference type="GO" id="GO:0000155">
    <property type="term" value="F:phosphorelay sensor kinase activity"/>
    <property type="evidence" value="ECO:0007669"/>
    <property type="project" value="InterPro"/>
</dbReference>
<feature type="transmembrane region" description="Helical" evidence="9">
    <location>
        <begin position="6"/>
        <end position="29"/>
    </location>
</feature>
<evidence type="ECO:0000256" key="9">
    <source>
        <dbReference type="SAM" id="Phobius"/>
    </source>
</evidence>
<dbReference type="AlphaFoldDB" id="A0A1M7MQ90"/>
<gene>
    <name evidence="11" type="ORF">SAMN04487860_12613</name>
</gene>
<dbReference type="PANTHER" id="PTHR45453">
    <property type="entry name" value="PHOSPHATE REGULON SENSOR PROTEIN PHOR"/>
    <property type="match status" value="1"/>
</dbReference>
<dbReference type="GO" id="GO:0016036">
    <property type="term" value="P:cellular response to phosphate starvation"/>
    <property type="evidence" value="ECO:0007669"/>
    <property type="project" value="TreeGrafter"/>
</dbReference>
<comment type="subcellular location">
    <subcellularLocation>
        <location evidence="2">Membrane</location>
    </subcellularLocation>
</comment>
<dbReference type="InterPro" id="IPR050351">
    <property type="entry name" value="BphY/WalK/GraS-like"/>
</dbReference>
<comment type="catalytic activity">
    <reaction evidence="1">
        <text>ATP + protein L-histidine = ADP + protein N-phospho-L-histidine.</text>
        <dbReference type="EC" id="2.7.13.3"/>
    </reaction>
</comment>
<dbReference type="EC" id="2.7.13.3" evidence="3"/>
<keyword evidence="9" id="KW-0812">Transmembrane</keyword>
<evidence type="ECO:0000256" key="7">
    <source>
        <dbReference type="ARBA" id="ARBA00023012"/>
    </source>
</evidence>
<keyword evidence="5" id="KW-0808">Transferase</keyword>
<dbReference type="Gene3D" id="3.30.565.10">
    <property type="entry name" value="Histidine kinase-like ATPase, C-terminal domain"/>
    <property type="match status" value="1"/>
</dbReference>
<dbReference type="OrthoDB" id="9813151at2"/>
<protein>
    <recommendedName>
        <fullName evidence="3">histidine kinase</fullName>
        <ecNumber evidence="3">2.7.13.3</ecNumber>
    </recommendedName>
</protein>
<evidence type="ECO:0000256" key="5">
    <source>
        <dbReference type="ARBA" id="ARBA00022679"/>
    </source>
</evidence>
<evidence type="ECO:0000256" key="3">
    <source>
        <dbReference type="ARBA" id="ARBA00012438"/>
    </source>
</evidence>
<keyword evidence="7" id="KW-0902">Two-component regulatory system</keyword>
<dbReference type="PRINTS" id="PR00344">
    <property type="entry name" value="BCTRLSENSOR"/>
</dbReference>
<dbReference type="FunFam" id="1.10.287.130:FF:000001">
    <property type="entry name" value="Two-component sensor histidine kinase"/>
    <property type="match status" value="1"/>
</dbReference>
<evidence type="ECO:0000259" key="10">
    <source>
        <dbReference type="PROSITE" id="PS50109"/>
    </source>
</evidence>
<dbReference type="CDD" id="cd00082">
    <property type="entry name" value="HisKA"/>
    <property type="match status" value="1"/>
</dbReference>
<keyword evidence="4" id="KW-0597">Phosphoprotein</keyword>
<dbReference type="Pfam" id="PF02518">
    <property type="entry name" value="HATPase_c"/>
    <property type="match status" value="1"/>
</dbReference>
<evidence type="ECO:0000256" key="2">
    <source>
        <dbReference type="ARBA" id="ARBA00004370"/>
    </source>
</evidence>
<dbReference type="InterPro" id="IPR003661">
    <property type="entry name" value="HisK_dim/P_dom"/>
</dbReference>
<dbReference type="EMBL" id="FRCT01000026">
    <property type="protein sequence ID" value="SHM93198.1"/>
    <property type="molecule type" value="Genomic_DNA"/>
</dbReference>
<evidence type="ECO:0000313" key="12">
    <source>
        <dbReference type="Proteomes" id="UP000184394"/>
    </source>
</evidence>
<keyword evidence="9" id="KW-1133">Transmembrane helix</keyword>
<organism evidence="11 12">
    <name type="scientific">Ruminococcus flavefaciens</name>
    <dbReference type="NCBI Taxonomy" id="1265"/>
    <lineage>
        <taxon>Bacteria</taxon>
        <taxon>Bacillati</taxon>
        <taxon>Bacillota</taxon>
        <taxon>Clostridia</taxon>
        <taxon>Eubacteriales</taxon>
        <taxon>Oscillospiraceae</taxon>
        <taxon>Ruminococcus</taxon>
    </lineage>
</organism>
<dbReference type="InterPro" id="IPR003594">
    <property type="entry name" value="HATPase_dom"/>
</dbReference>
<dbReference type="SUPFAM" id="SSF55874">
    <property type="entry name" value="ATPase domain of HSP90 chaperone/DNA topoisomerase II/histidine kinase"/>
    <property type="match status" value="1"/>
</dbReference>
<dbReference type="InterPro" id="IPR036890">
    <property type="entry name" value="HATPase_C_sf"/>
</dbReference>
<feature type="transmembrane region" description="Helical" evidence="9">
    <location>
        <begin position="156"/>
        <end position="178"/>
    </location>
</feature>
<dbReference type="RefSeq" id="WP_072952543.1">
    <property type="nucleotide sequence ID" value="NZ_FRCT01000026.1"/>
</dbReference>
<dbReference type="SMART" id="SM00387">
    <property type="entry name" value="HATPase_c"/>
    <property type="match status" value="1"/>
</dbReference>
<dbReference type="FunFam" id="3.30.565.10:FF:000006">
    <property type="entry name" value="Sensor histidine kinase WalK"/>
    <property type="match status" value="1"/>
</dbReference>
<dbReference type="InterPro" id="IPR036097">
    <property type="entry name" value="HisK_dim/P_sf"/>
</dbReference>
<keyword evidence="8 9" id="KW-0472">Membrane</keyword>
<dbReference type="InterPro" id="IPR005467">
    <property type="entry name" value="His_kinase_dom"/>
</dbReference>
<dbReference type="SUPFAM" id="SSF47384">
    <property type="entry name" value="Homodimeric domain of signal transducing histidine kinase"/>
    <property type="match status" value="1"/>
</dbReference>